<evidence type="ECO:0000256" key="11">
    <source>
        <dbReference type="PROSITE-ProRule" id="PRU10141"/>
    </source>
</evidence>
<dbReference type="PANTHER" id="PTHR11042">
    <property type="entry name" value="EUKARYOTIC TRANSLATION INITIATION FACTOR 2-ALPHA KINASE EIF2-ALPHA KINASE -RELATED"/>
    <property type="match status" value="1"/>
</dbReference>
<comment type="catalytic activity">
    <reaction evidence="9">
        <text>L-threonyl-[protein] + ATP = O-phospho-L-threonyl-[protein] + ADP + H(+)</text>
        <dbReference type="Rhea" id="RHEA:46608"/>
        <dbReference type="Rhea" id="RHEA-COMP:11060"/>
        <dbReference type="Rhea" id="RHEA-COMP:11605"/>
        <dbReference type="ChEBI" id="CHEBI:15378"/>
        <dbReference type="ChEBI" id="CHEBI:30013"/>
        <dbReference type="ChEBI" id="CHEBI:30616"/>
        <dbReference type="ChEBI" id="CHEBI:61977"/>
        <dbReference type="ChEBI" id="CHEBI:456216"/>
        <dbReference type="EC" id="2.7.11.1"/>
    </reaction>
    <physiologicalReaction direction="left-to-right" evidence="9">
        <dbReference type="Rhea" id="RHEA:46609"/>
    </physiologicalReaction>
</comment>
<dbReference type="GO" id="GO:0005524">
    <property type="term" value="F:ATP binding"/>
    <property type="evidence" value="ECO:0007669"/>
    <property type="project" value="UniProtKB-UniRule"/>
</dbReference>
<evidence type="ECO:0000256" key="9">
    <source>
        <dbReference type="ARBA" id="ARBA00048659"/>
    </source>
</evidence>
<accession>A0A1R4ACF6</accession>
<dbReference type="SUPFAM" id="SSF56112">
    <property type="entry name" value="Protein kinase-like (PK-like)"/>
    <property type="match status" value="1"/>
</dbReference>
<comment type="similarity">
    <text evidence="8">Belongs to the protein kinase superfamily. Ser/Thr protein kinase family. GCN2 subfamily.</text>
</comment>
<reference evidence="13 14" key="1">
    <citation type="journal article" date="2012" name="Nucleic Acids Res.">
        <title>Sequencing of the smallest Apicomplexan genome from the human pathogen Babesia microti.</title>
        <authorList>
            <person name="Cornillot E."/>
            <person name="Hadj-Kaddour K."/>
            <person name="Dassouli A."/>
            <person name="Noel B."/>
            <person name="Ranwez V."/>
            <person name="Vacherie B."/>
            <person name="Augagneur Y."/>
            <person name="Bres V."/>
            <person name="Duclos A."/>
            <person name="Randazzo S."/>
            <person name="Carcy B."/>
            <person name="Debierre-Grockiego F."/>
            <person name="Delbecq S."/>
            <person name="Moubri-Menage K."/>
            <person name="Shams-Eldin H."/>
            <person name="Usmani-Brown S."/>
            <person name="Bringaud F."/>
            <person name="Wincker P."/>
            <person name="Vivares C.P."/>
            <person name="Schwarz R.T."/>
            <person name="Schetters T.P."/>
            <person name="Krause P.J."/>
            <person name="Gorenflot A."/>
            <person name="Berry V."/>
            <person name="Barbe V."/>
            <person name="Ben Mamoun C."/>
        </authorList>
    </citation>
    <scope>NUCLEOTIDE SEQUENCE [LARGE SCALE GENOMIC DNA]</scope>
    <source>
        <strain evidence="13 14">RI</strain>
    </source>
</reference>
<dbReference type="InterPro" id="IPR011009">
    <property type="entry name" value="Kinase-like_dom_sf"/>
</dbReference>
<dbReference type="Gene3D" id="1.10.510.10">
    <property type="entry name" value="Transferase(Phosphotransferase) domain 1"/>
    <property type="match status" value="1"/>
</dbReference>
<evidence type="ECO:0000313" key="13">
    <source>
        <dbReference type="EMBL" id="SJK86692.1"/>
    </source>
</evidence>
<dbReference type="GO" id="GO:0005634">
    <property type="term" value="C:nucleus"/>
    <property type="evidence" value="ECO:0007669"/>
    <property type="project" value="TreeGrafter"/>
</dbReference>
<dbReference type="InterPro" id="IPR050339">
    <property type="entry name" value="CC_SR_Kinase"/>
</dbReference>
<proteinExistence type="inferred from homology"/>
<organism evidence="13 14">
    <name type="scientific">Babesia microti (strain RI)</name>
    <dbReference type="NCBI Taxonomy" id="1133968"/>
    <lineage>
        <taxon>Eukaryota</taxon>
        <taxon>Sar</taxon>
        <taxon>Alveolata</taxon>
        <taxon>Apicomplexa</taxon>
        <taxon>Aconoidasida</taxon>
        <taxon>Piroplasmida</taxon>
        <taxon>Babesiidae</taxon>
        <taxon>Babesia</taxon>
    </lineage>
</organism>
<dbReference type="Pfam" id="PF00069">
    <property type="entry name" value="Pkinase"/>
    <property type="match status" value="1"/>
</dbReference>
<dbReference type="SMART" id="SM00220">
    <property type="entry name" value="S_TKc"/>
    <property type="match status" value="1"/>
</dbReference>
<dbReference type="GO" id="GO:0004694">
    <property type="term" value="F:eukaryotic translation initiation factor 2alpha kinase activity"/>
    <property type="evidence" value="ECO:0007669"/>
    <property type="project" value="TreeGrafter"/>
</dbReference>
<evidence type="ECO:0000256" key="7">
    <source>
        <dbReference type="ARBA" id="ARBA00023193"/>
    </source>
</evidence>
<dbReference type="RefSeq" id="XP_021338818.1">
    <property type="nucleotide sequence ID" value="XM_021482282.1"/>
</dbReference>
<dbReference type="Proteomes" id="UP000002899">
    <property type="component" value="Chromosome III"/>
</dbReference>
<comment type="catalytic activity">
    <reaction evidence="10">
        <text>L-seryl-[protein] + ATP = O-phospho-L-seryl-[protein] + ADP + H(+)</text>
        <dbReference type="Rhea" id="RHEA:17989"/>
        <dbReference type="Rhea" id="RHEA-COMP:9863"/>
        <dbReference type="Rhea" id="RHEA-COMP:11604"/>
        <dbReference type="ChEBI" id="CHEBI:15378"/>
        <dbReference type="ChEBI" id="CHEBI:29999"/>
        <dbReference type="ChEBI" id="CHEBI:30616"/>
        <dbReference type="ChEBI" id="CHEBI:83421"/>
        <dbReference type="ChEBI" id="CHEBI:456216"/>
        <dbReference type="EC" id="2.7.11.1"/>
    </reaction>
    <physiologicalReaction direction="left-to-right" evidence="10">
        <dbReference type="Rhea" id="RHEA:17990"/>
    </physiologicalReaction>
</comment>
<dbReference type="InterPro" id="IPR017441">
    <property type="entry name" value="Protein_kinase_ATP_BS"/>
</dbReference>
<dbReference type="AlphaFoldDB" id="A0A1R4ACF6"/>
<dbReference type="InterPro" id="IPR000719">
    <property type="entry name" value="Prot_kinase_dom"/>
</dbReference>
<evidence type="ECO:0000256" key="6">
    <source>
        <dbReference type="ARBA" id="ARBA00022840"/>
    </source>
</evidence>
<evidence type="ECO:0000256" key="10">
    <source>
        <dbReference type="ARBA" id="ARBA00048977"/>
    </source>
</evidence>
<dbReference type="GeneID" id="24425560"/>
<keyword evidence="3 13" id="KW-0808">Transferase</keyword>
<keyword evidence="5 13" id="KW-0418">Kinase</keyword>
<evidence type="ECO:0000256" key="2">
    <source>
        <dbReference type="ARBA" id="ARBA00022527"/>
    </source>
</evidence>
<evidence type="ECO:0000256" key="5">
    <source>
        <dbReference type="ARBA" id="ARBA00022777"/>
    </source>
</evidence>
<reference evidence="13 14" key="2">
    <citation type="journal article" date="2013" name="PLoS ONE">
        <title>Whole genome mapping and re-organization of the nuclear and mitochondrial genomes of Babesia microti isolates.</title>
        <authorList>
            <person name="Cornillot E."/>
            <person name="Dassouli A."/>
            <person name="Garg A."/>
            <person name="Pachikara N."/>
            <person name="Randazzo S."/>
            <person name="Depoix D."/>
            <person name="Carcy B."/>
            <person name="Delbecq S."/>
            <person name="Frutos R."/>
            <person name="Silva J.C."/>
            <person name="Sutton R."/>
            <person name="Krause P.J."/>
            <person name="Mamoun C.B."/>
        </authorList>
    </citation>
    <scope>NUCLEOTIDE SEQUENCE [LARGE SCALE GENOMIC DNA]</scope>
    <source>
        <strain evidence="13 14">RI</strain>
    </source>
</reference>
<dbReference type="EMBL" id="LN871598">
    <property type="protein sequence ID" value="SJK86692.1"/>
    <property type="molecule type" value="Genomic_DNA"/>
</dbReference>
<gene>
    <name evidence="13" type="ORF">BMR1_03g04565</name>
</gene>
<dbReference type="PANTHER" id="PTHR11042:SF160">
    <property type="entry name" value="EUKARYOTIC TRANSLATION INITIATION FACTOR 2-ALPHA KINASE 1"/>
    <property type="match status" value="1"/>
</dbReference>
<dbReference type="GO" id="GO:0005737">
    <property type="term" value="C:cytoplasm"/>
    <property type="evidence" value="ECO:0007669"/>
    <property type="project" value="TreeGrafter"/>
</dbReference>
<dbReference type="OrthoDB" id="1405469at2759"/>
<dbReference type="InterPro" id="IPR008271">
    <property type="entry name" value="Ser/Thr_kinase_AS"/>
</dbReference>
<dbReference type="Gene3D" id="3.30.200.20">
    <property type="entry name" value="Phosphorylase Kinase, domain 1"/>
    <property type="match status" value="1"/>
</dbReference>
<evidence type="ECO:0000256" key="8">
    <source>
        <dbReference type="ARBA" id="ARBA00037982"/>
    </source>
</evidence>
<evidence type="ECO:0000256" key="4">
    <source>
        <dbReference type="ARBA" id="ARBA00022741"/>
    </source>
</evidence>
<sequence length="1013" mass="114177">MLNDAIVESNLVLNNDSNYDTGVALSVDDVLLVDVEGLAFRFNSNGQLRWTSRLANKLISFKFHAYKHPKFTGHRRYLSPTIDGRVCYVDETRPPVCLPITVKDIVNFTPFTTPLLPSVYLVGNRNSTILSASIESSGTLDPSNNLNVTFDAINSTSNSQRLSNSGANVKTIESEKCLVDRLKIPFAHHLEDCTLELCAGDLDDQSTSNDGKLGEHFDGFSGANLGLINQDVQDHSIQTIPQNIDNLRDETEQLLISTIRWTVDAFDMGTHVKLWSFTWTEIDGLKGSPDNIKDNITDNAINIDASVNDSGLASTELVADSAETNLINYGYENKAIDSKFILIDKKAVVHTASGTRIINFPFTLASSYKIEKISNTHGNYRRDYTISLIKFAETNDERASNANPITNIANPETKNTYLPALLQITSIALINDSTEPVDTWFFKLPANISYESDKTGIVKTFTDSTGKRIIYSDYIPEDILEYIRMALPPLDYVAWAWFCLIIAYLTIKNNKLSEEVTEFDNAIAQDKDDLRISKSETNAATSIVTYGQTLNISFLENGRFSRTFSCERLLGRGGFGAVYRAKHRLEPGNPEYAIKFVMLRVKDTKDLTSRRCFREVAANRDIYSKYVVRYYTWWCENLSYLPLTDKVDERNEYEEIYQLMKRNALFSNTGKSIGLSLDIQAPTQDSLILFDSDSDSDDSELDDIDHTREKKLSFDSSKFKSEKTDPNKYLTDKIVPERLSLQQIRPYEPYDLYDIDQNTEKRRLKKGKPPETLNQSLQIVLVIQMELCKGCTLRQWLDCPSRPTTDASSVLEKRIELHLFIQLVKGLRDIHERGFIHRDIKPENIFVDPESCHLKIGDFGLVGFMEDKAATAVFTLDSPSSLPITSDRGTTGKKSGAMDSLESSQVSMKGHVIGTPEYAAPEGGASCTDKADIYSASLILLEMLCPRFTTIMERVATLEGFRRSKFVPNYIVQHMNVWYQLMTSMSDVNPKSRPSAKELYRKIRSLQHHASAS</sequence>
<keyword evidence="6 11" id="KW-0067">ATP-binding</keyword>
<feature type="binding site" evidence="11">
    <location>
        <position position="595"/>
    </location>
    <ligand>
        <name>ATP</name>
        <dbReference type="ChEBI" id="CHEBI:30616"/>
    </ligand>
</feature>
<name>A0A1R4ACF6_BABMR</name>
<keyword evidence="2" id="KW-0723">Serine/threonine-protein kinase</keyword>
<dbReference type="GO" id="GO:0017148">
    <property type="term" value="P:negative regulation of translation"/>
    <property type="evidence" value="ECO:0007669"/>
    <property type="project" value="UniProtKB-KW"/>
</dbReference>
<dbReference type="KEGG" id="bmic:BMR1_03g04565"/>
<dbReference type="CDD" id="cd13996">
    <property type="entry name" value="STKc_EIF2AK"/>
    <property type="match status" value="1"/>
</dbReference>
<dbReference type="PROSITE" id="PS50011">
    <property type="entry name" value="PROTEIN_KINASE_DOM"/>
    <property type="match status" value="1"/>
</dbReference>
<dbReference type="GO" id="GO:0106310">
    <property type="term" value="F:protein serine kinase activity"/>
    <property type="evidence" value="ECO:0007669"/>
    <property type="project" value="RHEA"/>
</dbReference>
<dbReference type="PROSITE" id="PS00107">
    <property type="entry name" value="PROTEIN_KINASE_ATP"/>
    <property type="match status" value="1"/>
</dbReference>
<keyword evidence="14" id="KW-1185">Reference proteome</keyword>
<evidence type="ECO:0000259" key="12">
    <source>
        <dbReference type="PROSITE" id="PS50011"/>
    </source>
</evidence>
<evidence type="ECO:0000313" key="14">
    <source>
        <dbReference type="Proteomes" id="UP000002899"/>
    </source>
</evidence>
<dbReference type="VEuPathDB" id="PiroplasmaDB:BMR1_03g04565"/>
<dbReference type="PROSITE" id="PS00108">
    <property type="entry name" value="PROTEIN_KINASE_ST"/>
    <property type="match status" value="1"/>
</dbReference>
<dbReference type="EC" id="2.7.11.1" evidence="1"/>
<keyword evidence="7" id="KW-0652">Protein synthesis inhibitor</keyword>
<feature type="domain" description="Protein kinase" evidence="12">
    <location>
        <begin position="564"/>
        <end position="1012"/>
    </location>
</feature>
<reference evidence="13 14" key="3">
    <citation type="journal article" date="2016" name="Sci. Rep.">
        <title>Genome-wide diversity and gene expression profiling of Babesia microti isolates identify polymorphic genes that mediate host-pathogen interactions.</title>
        <authorList>
            <person name="Silva J.C."/>
            <person name="Cornillot E."/>
            <person name="McCracken C."/>
            <person name="Usmani-Brown S."/>
            <person name="Dwivedi A."/>
            <person name="Ifeonu O.O."/>
            <person name="Crabtree J."/>
            <person name="Gotia H.T."/>
            <person name="Virji A.Z."/>
            <person name="Reynes C."/>
            <person name="Colinge J."/>
            <person name="Kumar V."/>
            <person name="Lawres L."/>
            <person name="Pazzi J.E."/>
            <person name="Pablo J.V."/>
            <person name="Hung C."/>
            <person name="Brancato J."/>
            <person name="Kumari P."/>
            <person name="Orvis J."/>
            <person name="Tretina K."/>
            <person name="Chibucos M."/>
            <person name="Ott S."/>
            <person name="Sadzewicz L."/>
            <person name="Sengamalay N."/>
            <person name="Shetty A.C."/>
            <person name="Su Q."/>
            <person name="Tallon L."/>
            <person name="Fraser C.M."/>
            <person name="Frutos R."/>
            <person name="Molina D.M."/>
            <person name="Krause P.J."/>
            <person name="Ben Mamoun C."/>
        </authorList>
    </citation>
    <scope>NUCLEOTIDE SEQUENCE [LARGE SCALE GENOMIC DNA]</scope>
    <source>
        <strain evidence="13 14">RI</strain>
    </source>
</reference>
<evidence type="ECO:0000256" key="1">
    <source>
        <dbReference type="ARBA" id="ARBA00012513"/>
    </source>
</evidence>
<evidence type="ECO:0000256" key="3">
    <source>
        <dbReference type="ARBA" id="ARBA00022679"/>
    </source>
</evidence>
<keyword evidence="4 11" id="KW-0547">Nucleotide-binding</keyword>
<protein>
    <recommendedName>
        <fullName evidence="1">non-specific serine/threonine protein kinase</fullName>
        <ecNumber evidence="1">2.7.11.1</ecNumber>
    </recommendedName>
</protein>